<dbReference type="InterPro" id="IPR029759">
    <property type="entry name" value="GPX_AS"/>
</dbReference>
<dbReference type="Proteomes" id="UP001318860">
    <property type="component" value="Unassembled WGS sequence"/>
</dbReference>
<protein>
    <recommendedName>
        <fullName evidence="5">Glutathione peroxidase</fullName>
    </recommendedName>
</protein>
<dbReference type="PROSITE" id="PS51355">
    <property type="entry name" value="GLUTATHIONE_PEROXID_3"/>
    <property type="match status" value="1"/>
</dbReference>
<dbReference type="Gene3D" id="1.25.40.90">
    <property type="match status" value="1"/>
</dbReference>
<dbReference type="PANTHER" id="PTHR12550:SF49">
    <property type="entry name" value="PROTEIN HUA2-LIKE 2-RELATED"/>
    <property type="match status" value="1"/>
</dbReference>
<comment type="similarity">
    <text evidence="1 5">Belongs to the glutathione peroxidase family.</text>
</comment>
<dbReference type="InterPro" id="IPR036249">
    <property type="entry name" value="Thioredoxin-like_sf"/>
</dbReference>
<dbReference type="InterPro" id="IPR000889">
    <property type="entry name" value="Glutathione_peroxidase"/>
</dbReference>
<feature type="compositionally biased region" description="Polar residues" evidence="6">
    <location>
        <begin position="201"/>
        <end position="219"/>
    </location>
</feature>
<evidence type="ECO:0000313" key="9">
    <source>
        <dbReference type="Proteomes" id="UP001318860"/>
    </source>
</evidence>
<keyword evidence="9" id="KW-1185">Reference proteome</keyword>
<feature type="compositionally biased region" description="Polar residues" evidence="6">
    <location>
        <begin position="1090"/>
        <end position="1111"/>
    </location>
</feature>
<dbReference type="PROSITE" id="PS00763">
    <property type="entry name" value="GLUTATHIONE_PEROXID_2"/>
    <property type="match status" value="1"/>
</dbReference>
<reference evidence="8 9" key="1">
    <citation type="journal article" date="2021" name="Comput. Struct. Biotechnol. J.">
        <title>De novo genome assembly of the potent medicinal plant Rehmannia glutinosa using nanopore technology.</title>
        <authorList>
            <person name="Ma L."/>
            <person name="Dong C."/>
            <person name="Song C."/>
            <person name="Wang X."/>
            <person name="Zheng X."/>
            <person name="Niu Y."/>
            <person name="Chen S."/>
            <person name="Feng W."/>
        </authorList>
    </citation>
    <scope>NUCLEOTIDE SEQUENCE [LARGE SCALE GENOMIC DNA]</scope>
    <source>
        <strain evidence="8">DH-2019</strain>
    </source>
</reference>
<evidence type="ECO:0000256" key="2">
    <source>
        <dbReference type="ARBA" id="ARBA00022559"/>
    </source>
</evidence>
<organism evidence="8 9">
    <name type="scientific">Rehmannia glutinosa</name>
    <name type="common">Chinese foxglove</name>
    <dbReference type="NCBI Taxonomy" id="99300"/>
    <lineage>
        <taxon>Eukaryota</taxon>
        <taxon>Viridiplantae</taxon>
        <taxon>Streptophyta</taxon>
        <taxon>Embryophyta</taxon>
        <taxon>Tracheophyta</taxon>
        <taxon>Spermatophyta</taxon>
        <taxon>Magnoliopsida</taxon>
        <taxon>eudicotyledons</taxon>
        <taxon>Gunneridae</taxon>
        <taxon>Pentapetalae</taxon>
        <taxon>asterids</taxon>
        <taxon>lamiids</taxon>
        <taxon>Lamiales</taxon>
        <taxon>Orobanchaceae</taxon>
        <taxon>Rehmannieae</taxon>
        <taxon>Rehmannia</taxon>
    </lineage>
</organism>
<feature type="compositionally biased region" description="Basic residues" evidence="6">
    <location>
        <begin position="220"/>
        <end position="230"/>
    </location>
</feature>
<feature type="region of interest" description="Disordered" evidence="6">
    <location>
        <begin position="420"/>
        <end position="491"/>
    </location>
</feature>
<feature type="region of interest" description="Disordered" evidence="6">
    <location>
        <begin position="201"/>
        <end position="284"/>
    </location>
</feature>
<dbReference type="SUPFAM" id="SSF52833">
    <property type="entry name" value="Thioredoxin-like"/>
    <property type="match status" value="1"/>
</dbReference>
<dbReference type="SMART" id="SM00582">
    <property type="entry name" value="RPR"/>
    <property type="match status" value="1"/>
</dbReference>
<evidence type="ECO:0000256" key="4">
    <source>
        <dbReference type="ARBA" id="ARBA00023002"/>
    </source>
</evidence>
<dbReference type="InterPro" id="IPR008942">
    <property type="entry name" value="ENTH_VHS"/>
</dbReference>
<dbReference type="PROSITE" id="PS00460">
    <property type="entry name" value="GLUTATHIONE_PEROXID_1"/>
    <property type="match status" value="1"/>
</dbReference>
<feature type="compositionally biased region" description="Low complexity" evidence="6">
    <location>
        <begin position="769"/>
        <end position="779"/>
    </location>
</feature>
<dbReference type="InterPro" id="IPR029760">
    <property type="entry name" value="GPX_CS"/>
</dbReference>
<evidence type="ECO:0000256" key="5">
    <source>
        <dbReference type="RuleBase" id="RU000499"/>
    </source>
</evidence>
<dbReference type="Pfam" id="PF00855">
    <property type="entry name" value="PWWP"/>
    <property type="match status" value="1"/>
</dbReference>
<dbReference type="Gene3D" id="2.30.30.140">
    <property type="match status" value="1"/>
</dbReference>
<sequence length="1524" mass="167086">MAPSRRKGAIKAAAAAAARRKWKVGDLVLAKVKGFPAWPATVSEPEKWGYPADWKKVVVHFFGTEQIAFCNPVDIEEFTEEKKVSLLGKRHGKGADFVRAVKEIIDCFEKLKKQGQVSRADGTEETNITRENNPQESLTASVKDEAPAVTVNPLSAGTTNDLDSLTEAAVAAAAEDALQNEEMQLVEVPSNLVSTETPLSATYLTRNKTDVARSQNSGSQRRKPVRRLRSSSRIDASRLRSITVPSINNNRTSRRSRANASEDRSLRRSRRKYKSSDDSEGQDVDSIAFAANGIIEESDSGMMSVDSDTLSINDGNTVDSVSKPVGADEPFAEKNEGETELSDRLDFQSNNVIKKKRKPNRKRHNNDTVEVAKLDIVPSDAEMPKTECVSPSFSEKSAQKYAKDEGDEHLPLVKRARVRMGRPSPSVEEEVTLAHNEEKMSEVPESLPVQSSEPLSCKVDAPANRESVPIKEDPSLSSLSQASPANRPNIWGTRKNFVDGEAALPPSKRLHRALEAMSANVAEDCQRASNCSSAVNIHSNGHCPSSSLECSEMSTGKQAVIESGSGAVEHLSNGDSLQSASELCFVSNVERSENGAETIAVKSKNAFRFAEVPAEIDAEHHVKLDSVNVGDELANNTPGSAMLPTDHCKTECTELNEAAKGSDPDILQIRSDSTFVQDSAGGSPDIGSCTRLESADGEGDEAHKTKHLLLVENNQDSKTSEFVEEARPASLTSKIILPVTPVKVLNNKNRQSLLHSTSVSYDHMEDRTVSVTQSSSSLSDGPGSVARASPPSFSICNTSALDNNRSHENNSSFCPDVQLHLEKAKFSCKSSSKRESLSSFEAIIKSLTRTKESIGRATRIAIDCAKLGFATKTSSPYVSATCPYSSSSIADDSEKCLHGDLCGDGGVYPSAIQALLPRLLLAAAPPGSSSRENHRQCLKVLRVWQERKILPEPIICHHIRELDALCGSYPTIGSNRTLRNERAIDDPIREMEGMLVDEYGSNSSIQLPGFCMPPMLRDDDVESDSDGESFEAVTPEHNVDHLDGEKTLIPAVEKRSHILEDVDGELEMEDVAPCCEDEITSTSNIAGADQTQMSHQQPDNNYGVPFTTQQPKDVPLTSAPLLSSPPPPPQPLPPSAFPPAVLNSVSNGPDSKPYSSSQVSFCPGFVTILTMIAAALVHENTDFETEAPRHMPDSTSAACFNDRPTSRLSARASNSIQPNDASSKSFHLRPPHPAPSNQFSYVQERVQSRRDIPPHSRPNRFHTRNSDNGNFYRDFRDRDRNKFVQRDNIGEGWRPPFPSVSGPCYPDDARMANAPMSYGGPPREPPLPHNRWNFPSRPMNHRHFNPYRPPSEGPIPVANRDPGFGSFFVVAGQLGDGGRFAERWCWDVAVVGFILWSEVLETKMIYLRAVMGYASGLRPLRAWQDCKGNDVNLNTYKGKVLLVVNVASKCGFTQQNYTQMTELYSKYKDKGLEILAFPCNQFLYQEPGSSHDAEQFACTRFKAEYPIFQKFDEGHGETSRLSLR</sequence>
<evidence type="ECO:0000259" key="7">
    <source>
        <dbReference type="PROSITE" id="PS50812"/>
    </source>
</evidence>
<feature type="region of interest" description="Disordered" evidence="6">
    <location>
        <begin position="765"/>
        <end position="789"/>
    </location>
</feature>
<feature type="region of interest" description="Disordered" evidence="6">
    <location>
        <begin position="116"/>
        <end position="146"/>
    </location>
</feature>
<gene>
    <name evidence="8" type="ORF">DH2020_001579</name>
</gene>
<keyword evidence="2 5" id="KW-0575">Peroxidase</keyword>
<evidence type="ECO:0000256" key="3">
    <source>
        <dbReference type="ARBA" id="ARBA00022664"/>
    </source>
</evidence>
<feature type="compositionally biased region" description="Polar residues" evidence="6">
    <location>
        <begin position="1143"/>
        <end position="1156"/>
    </location>
</feature>
<feature type="region of interest" description="Disordered" evidence="6">
    <location>
        <begin position="305"/>
        <end position="341"/>
    </location>
</feature>
<keyword evidence="3" id="KW-0507">mRNA processing</keyword>
<feature type="compositionally biased region" description="Pro residues" evidence="6">
    <location>
        <begin position="1123"/>
        <end position="1137"/>
    </location>
</feature>
<accession>A0ABR0Y086</accession>
<dbReference type="PRINTS" id="PR01011">
    <property type="entry name" value="GLUTPROXDASE"/>
</dbReference>
<feature type="compositionally biased region" description="Polar residues" evidence="6">
    <location>
        <begin position="306"/>
        <end position="320"/>
    </location>
</feature>
<evidence type="ECO:0000256" key="6">
    <source>
        <dbReference type="SAM" id="MobiDB-lite"/>
    </source>
</evidence>
<dbReference type="Pfam" id="PF00255">
    <property type="entry name" value="GSHPx"/>
    <property type="match status" value="1"/>
</dbReference>
<name>A0ABR0Y086_REHGL</name>
<dbReference type="PANTHER" id="PTHR12550">
    <property type="entry name" value="HEPATOMA-DERIVED GROWTH FACTOR-RELATED"/>
    <property type="match status" value="1"/>
</dbReference>
<dbReference type="InterPro" id="IPR006569">
    <property type="entry name" value="CID_dom"/>
</dbReference>
<evidence type="ECO:0000256" key="1">
    <source>
        <dbReference type="ARBA" id="ARBA00006926"/>
    </source>
</evidence>
<feature type="compositionally biased region" description="Polar residues" evidence="6">
    <location>
        <begin position="125"/>
        <end position="140"/>
    </location>
</feature>
<feature type="domain" description="PWWP" evidence="7">
    <location>
        <begin position="24"/>
        <end position="81"/>
    </location>
</feature>
<evidence type="ECO:0000313" key="8">
    <source>
        <dbReference type="EMBL" id="KAK6164715.1"/>
    </source>
</evidence>
<feature type="compositionally biased region" description="Basic and acidic residues" evidence="6">
    <location>
        <begin position="331"/>
        <end position="341"/>
    </location>
</feature>
<feature type="region of interest" description="Disordered" evidence="6">
    <location>
        <begin position="1090"/>
        <end position="1156"/>
    </location>
</feature>
<dbReference type="Gene3D" id="3.40.30.10">
    <property type="entry name" value="Glutaredoxin"/>
    <property type="match status" value="1"/>
</dbReference>
<dbReference type="CDD" id="cd20147">
    <property type="entry name" value="PWWP_HULK"/>
    <property type="match status" value="1"/>
</dbReference>
<dbReference type="PROSITE" id="PS50812">
    <property type="entry name" value="PWWP"/>
    <property type="match status" value="1"/>
</dbReference>
<dbReference type="SUPFAM" id="SSF63748">
    <property type="entry name" value="Tudor/PWWP/MBT"/>
    <property type="match status" value="1"/>
</dbReference>
<dbReference type="SMART" id="SM00293">
    <property type="entry name" value="PWWP"/>
    <property type="match status" value="1"/>
</dbReference>
<keyword evidence="4 5" id="KW-0560">Oxidoreductase</keyword>
<proteinExistence type="inferred from homology"/>
<dbReference type="InterPro" id="IPR000313">
    <property type="entry name" value="PWWP_dom"/>
</dbReference>
<dbReference type="EMBL" id="JABTTQ020000001">
    <property type="protein sequence ID" value="KAK6164715.1"/>
    <property type="molecule type" value="Genomic_DNA"/>
</dbReference>
<comment type="caution">
    <text evidence="8">The sequence shown here is derived from an EMBL/GenBank/DDBJ whole genome shotgun (WGS) entry which is preliminary data.</text>
</comment>
<feature type="region of interest" description="Disordered" evidence="6">
    <location>
        <begin position="1206"/>
        <end position="1274"/>
    </location>
</feature>
<feature type="compositionally biased region" description="Low complexity" evidence="6">
    <location>
        <begin position="475"/>
        <end position="485"/>
    </location>
</feature>
<feature type="compositionally biased region" description="Polar residues" evidence="6">
    <location>
        <begin position="1206"/>
        <end position="1225"/>
    </location>
</feature>